<feature type="compositionally biased region" description="Low complexity" evidence="2">
    <location>
        <begin position="349"/>
        <end position="418"/>
    </location>
</feature>
<feature type="region of interest" description="Disordered" evidence="2">
    <location>
        <begin position="475"/>
        <end position="608"/>
    </location>
</feature>
<dbReference type="InterPro" id="IPR036322">
    <property type="entry name" value="WD40_repeat_dom_sf"/>
</dbReference>
<evidence type="ECO:0000313" key="3">
    <source>
        <dbReference type="EMBL" id="KDQ61084.1"/>
    </source>
</evidence>
<dbReference type="Gene3D" id="2.130.10.10">
    <property type="entry name" value="YVTN repeat-like/Quinoprotein amine dehydrogenase"/>
    <property type="match status" value="2"/>
</dbReference>
<feature type="compositionally biased region" description="Polar residues" evidence="2">
    <location>
        <begin position="515"/>
        <end position="526"/>
    </location>
</feature>
<dbReference type="SMART" id="SM00320">
    <property type="entry name" value="WD40"/>
    <property type="match status" value="5"/>
</dbReference>
<evidence type="ECO:0000313" key="4">
    <source>
        <dbReference type="Proteomes" id="UP000027265"/>
    </source>
</evidence>
<name>A0A067Q295_9AGAM</name>
<dbReference type="OrthoDB" id="1602884at2759"/>
<protein>
    <submittedName>
        <fullName evidence="3">Uncharacterized protein</fullName>
    </submittedName>
</protein>
<feature type="coiled-coil region" evidence="1">
    <location>
        <begin position="782"/>
        <end position="809"/>
    </location>
</feature>
<feature type="compositionally biased region" description="Basic and acidic residues" evidence="2">
    <location>
        <begin position="582"/>
        <end position="592"/>
    </location>
</feature>
<dbReference type="AlphaFoldDB" id="A0A067Q295"/>
<feature type="compositionally biased region" description="Low complexity" evidence="2">
    <location>
        <begin position="551"/>
        <end position="578"/>
    </location>
</feature>
<feature type="compositionally biased region" description="Polar residues" evidence="2">
    <location>
        <begin position="534"/>
        <end position="543"/>
    </location>
</feature>
<reference evidence="4" key="1">
    <citation type="journal article" date="2014" name="Proc. Natl. Acad. Sci. U.S.A.">
        <title>Extensive sampling of basidiomycete genomes demonstrates inadequacy of the white-rot/brown-rot paradigm for wood decay fungi.</title>
        <authorList>
            <person name="Riley R."/>
            <person name="Salamov A.A."/>
            <person name="Brown D.W."/>
            <person name="Nagy L.G."/>
            <person name="Floudas D."/>
            <person name="Held B.W."/>
            <person name="Levasseur A."/>
            <person name="Lombard V."/>
            <person name="Morin E."/>
            <person name="Otillar R."/>
            <person name="Lindquist E.A."/>
            <person name="Sun H."/>
            <person name="LaButti K.M."/>
            <person name="Schmutz J."/>
            <person name="Jabbour D."/>
            <person name="Luo H."/>
            <person name="Baker S.E."/>
            <person name="Pisabarro A.G."/>
            <person name="Walton J.D."/>
            <person name="Blanchette R.A."/>
            <person name="Henrissat B."/>
            <person name="Martin F."/>
            <person name="Cullen D."/>
            <person name="Hibbett D.S."/>
            <person name="Grigoriev I.V."/>
        </authorList>
    </citation>
    <scope>NUCLEOTIDE SEQUENCE [LARGE SCALE GENOMIC DNA]</scope>
    <source>
        <strain evidence="4">MUCL 33604</strain>
    </source>
</reference>
<evidence type="ECO:0000256" key="1">
    <source>
        <dbReference type="SAM" id="Coils"/>
    </source>
</evidence>
<evidence type="ECO:0000256" key="2">
    <source>
        <dbReference type="SAM" id="MobiDB-lite"/>
    </source>
</evidence>
<feature type="compositionally biased region" description="Acidic residues" evidence="2">
    <location>
        <begin position="679"/>
        <end position="696"/>
    </location>
</feature>
<dbReference type="InParanoid" id="A0A067Q295"/>
<dbReference type="Proteomes" id="UP000027265">
    <property type="component" value="Unassembled WGS sequence"/>
</dbReference>
<dbReference type="SUPFAM" id="SSF50978">
    <property type="entry name" value="WD40 repeat-like"/>
    <property type="match status" value="1"/>
</dbReference>
<dbReference type="STRING" id="933084.A0A067Q295"/>
<feature type="region of interest" description="Disordered" evidence="2">
    <location>
        <begin position="668"/>
        <end position="723"/>
    </location>
</feature>
<dbReference type="HOGENOM" id="CLU_020126_0_0_1"/>
<organism evidence="3 4">
    <name type="scientific">Jaapia argillacea MUCL 33604</name>
    <dbReference type="NCBI Taxonomy" id="933084"/>
    <lineage>
        <taxon>Eukaryota</taxon>
        <taxon>Fungi</taxon>
        <taxon>Dikarya</taxon>
        <taxon>Basidiomycota</taxon>
        <taxon>Agaricomycotina</taxon>
        <taxon>Agaricomycetes</taxon>
        <taxon>Agaricomycetidae</taxon>
        <taxon>Jaapiales</taxon>
        <taxon>Jaapiaceae</taxon>
        <taxon>Jaapia</taxon>
    </lineage>
</organism>
<feature type="compositionally biased region" description="Low complexity" evidence="2">
    <location>
        <begin position="428"/>
        <end position="443"/>
    </location>
</feature>
<feature type="compositionally biased region" description="Low complexity" evidence="2">
    <location>
        <begin position="325"/>
        <end position="337"/>
    </location>
</feature>
<dbReference type="InterPro" id="IPR001680">
    <property type="entry name" value="WD40_rpt"/>
</dbReference>
<feature type="compositionally biased region" description="Polar residues" evidence="2">
    <location>
        <begin position="593"/>
        <end position="602"/>
    </location>
</feature>
<sequence>MLAIATTSSLIFLNPTSLKSNDPSSPSPTPLPLASESPPTTVVWSPDSSSLFIAFSDGIYTYTPNSPDDPPTLVYKSDSEGPPVRHLQAKDKGNTLLFSQSHQIHILESGKLAKTLGSHSSPKSEASSPITSLCLSNDSTLLASTTTTSAHIHNLTLSSHTVLRGIPTTSNGISTCSFHPHSRTRLLLGVGQQFVVYDTTRSSSPAKVVALPEEMLGYIIAIACSPFSKTLVAIATSGGFVALVDLEKDKNPRCTFPTHAPITSLLFSQEGDSLYIGTENGKLLIQSLRGLDKPPKILALSEGGERIEGMALQKKPNNSTDPIKSAVSTAVTTTTTSRAPALSKKPSLTTTTTRNITSPRGPSSSTTTSRVTSTTSRLASSTTSLRVTTTTTSRVTSTGTPRRPSVATPRRTSAATPRRVSKPAVSTPARRAGKPPAIAGAGKVFSPVRDPLGNGESGEDISMKIETLVDLRKSTTRKENARLAGKGSPPPRLPTSKSIPSSLSSPSANVLPPSKSLSPQRLTVPNNDKPRTRAVSTSSSISRVATGPGGTRRVVSSSSVPSNKSPSSSVSARSGTTGNLRENGKTGLRETSSKSTLRTSSPDLPAMDGWPITPFPLVQAKAKAKVLEGEGAVEEGGEGKEGKVCGLKVLGRGMQEVDAWLEAGRRSANDGGRKVGFVDPEDKEERDEGREEEEETSTSLQISPRRPLPISPSRFNGSNGIGGGNGGNAAQMLSSLLHSALGTYHAETADALTSSHLELKSSLTNIHLDLLSMQRGWKGAFEEFAEGEVRELREENRRLRDENWRLRERLGL</sequence>
<feature type="region of interest" description="Disordered" evidence="2">
    <location>
        <begin position="309"/>
        <end position="459"/>
    </location>
</feature>
<dbReference type="EMBL" id="KL197713">
    <property type="protein sequence ID" value="KDQ61084.1"/>
    <property type="molecule type" value="Genomic_DNA"/>
</dbReference>
<keyword evidence="1" id="KW-0175">Coiled coil</keyword>
<keyword evidence="4" id="KW-1185">Reference proteome</keyword>
<gene>
    <name evidence="3" type="ORF">JAAARDRAFT_77142</name>
</gene>
<proteinExistence type="predicted"/>
<feature type="compositionally biased region" description="Low complexity" evidence="2">
    <location>
        <begin position="494"/>
        <end position="514"/>
    </location>
</feature>
<dbReference type="InterPro" id="IPR015943">
    <property type="entry name" value="WD40/YVTN_repeat-like_dom_sf"/>
</dbReference>
<accession>A0A067Q295</accession>
<feature type="region of interest" description="Disordered" evidence="2">
    <location>
        <begin position="15"/>
        <end position="40"/>
    </location>
</feature>